<reference evidence="1" key="1">
    <citation type="submission" date="2023-11" db="EMBL/GenBank/DDBJ databases">
        <authorList>
            <person name="Poullet M."/>
        </authorList>
    </citation>
    <scope>NUCLEOTIDE SEQUENCE</scope>
    <source>
        <strain evidence="1">E1834</strain>
    </source>
</reference>
<organism evidence="1 2">
    <name type="scientific">Meloidogyne enterolobii</name>
    <name type="common">Root-knot nematode worm</name>
    <name type="synonym">Meloidogyne mayaguensis</name>
    <dbReference type="NCBI Taxonomy" id="390850"/>
    <lineage>
        <taxon>Eukaryota</taxon>
        <taxon>Metazoa</taxon>
        <taxon>Ecdysozoa</taxon>
        <taxon>Nematoda</taxon>
        <taxon>Chromadorea</taxon>
        <taxon>Rhabditida</taxon>
        <taxon>Tylenchina</taxon>
        <taxon>Tylenchomorpha</taxon>
        <taxon>Tylenchoidea</taxon>
        <taxon>Meloidogynidae</taxon>
        <taxon>Meloidogyninae</taxon>
        <taxon>Meloidogyne</taxon>
    </lineage>
</organism>
<protein>
    <submittedName>
        <fullName evidence="1">Uncharacterized protein</fullName>
    </submittedName>
</protein>
<keyword evidence="2" id="KW-1185">Reference proteome</keyword>
<accession>A0ACB1A0F1</accession>
<sequence>MGSSVDKITKQIVQTNKLIKICKKMQSGATGQLLNDLLVEADRLNNQKIQLFYIHQRLITNNGIKINQLEQEVQLFFVLEIKIFL</sequence>
<name>A0ACB1A0F1_MELEN</name>
<gene>
    <name evidence="1" type="ORF">MENTE1834_LOCUS32261</name>
</gene>
<dbReference type="EMBL" id="CAVMJV010000054">
    <property type="protein sequence ID" value="CAK5084852.1"/>
    <property type="molecule type" value="Genomic_DNA"/>
</dbReference>
<dbReference type="Proteomes" id="UP001497535">
    <property type="component" value="Unassembled WGS sequence"/>
</dbReference>
<evidence type="ECO:0000313" key="1">
    <source>
        <dbReference type="EMBL" id="CAK5084852.1"/>
    </source>
</evidence>
<proteinExistence type="predicted"/>
<comment type="caution">
    <text evidence="1">The sequence shown here is derived from an EMBL/GenBank/DDBJ whole genome shotgun (WGS) entry which is preliminary data.</text>
</comment>
<evidence type="ECO:0000313" key="2">
    <source>
        <dbReference type="Proteomes" id="UP001497535"/>
    </source>
</evidence>